<evidence type="ECO:0000313" key="7">
    <source>
        <dbReference type="Proteomes" id="UP000704176"/>
    </source>
</evidence>
<comment type="cofactor">
    <cofactor evidence="1">
        <name>Zn(2+)</name>
        <dbReference type="ChEBI" id="CHEBI:29105"/>
    </cofactor>
</comment>
<dbReference type="InterPro" id="IPR003785">
    <property type="entry name" value="Creatininase/forma_Hydrolase"/>
</dbReference>
<name>A0ABS7VT15_9HYPH</name>
<reference evidence="6 7" key="1">
    <citation type="submission" date="2021-09" db="EMBL/GenBank/DDBJ databases">
        <title>The complete genome sequence of a new microorganism.</title>
        <authorList>
            <person name="Zi Z."/>
        </authorList>
    </citation>
    <scope>NUCLEOTIDE SEQUENCE [LARGE SCALE GENOMIC DNA]</scope>
    <source>
        <strain evidence="6 7">WGZ8</strain>
    </source>
</reference>
<keyword evidence="3" id="KW-0378">Hydrolase</keyword>
<keyword evidence="7" id="KW-1185">Reference proteome</keyword>
<evidence type="ECO:0000313" key="6">
    <source>
        <dbReference type="EMBL" id="MBZ6078689.1"/>
    </source>
</evidence>
<dbReference type="Gene3D" id="3.40.50.10310">
    <property type="entry name" value="Creatininase"/>
    <property type="match status" value="1"/>
</dbReference>
<evidence type="ECO:0000256" key="1">
    <source>
        <dbReference type="ARBA" id="ARBA00001947"/>
    </source>
</evidence>
<organism evidence="6 7">
    <name type="scientific">Microvirga puerhi</name>
    <dbReference type="NCBI Taxonomy" id="2876078"/>
    <lineage>
        <taxon>Bacteria</taxon>
        <taxon>Pseudomonadati</taxon>
        <taxon>Pseudomonadota</taxon>
        <taxon>Alphaproteobacteria</taxon>
        <taxon>Hyphomicrobiales</taxon>
        <taxon>Methylobacteriaceae</taxon>
        <taxon>Microvirga</taxon>
    </lineage>
</organism>
<protein>
    <submittedName>
        <fullName evidence="6">Creatininase family protein</fullName>
    </submittedName>
</protein>
<dbReference type="Pfam" id="PF02633">
    <property type="entry name" value="Creatininase"/>
    <property type="match status" value="1"/>
</dbReference>
<keyword evidence="2" id="KW-0479">Metal-binding</keyword>
<evidence type="ECO:0000256" key="3">
    <source>
        <dbReference type="ARBA" id="ARBA00022801"/>
    </source>
</evidence>
<dbReference type="Proteomes" id="UP000704176">
    <property type="component" value="Unassembled WGS sequence"/>
</dbReference>
<dbReference type="RefSeq" id="WP_224315435.1">
    <property type="nucleotide sequence ID" value="NZ_JAIRBM010000021.1"/>
</dbReference>
<comment type="similarity">
    <text evidence="5">Belongs to the creatininase superfamily.</text>
</comment>
<evidence type="ECO:0000256" key="4">
    <source>
        <dbReference type="ARBA" id="ARBA00022833"/>
    </source>
</evidence>
<evidence type="ECO:0000256" key="2">
    <source>
        <dbReference type="ARBA" id="ARBA00022723"/>
    </source>
</evidence>
<proteinExistence type="inferred from homology"/>
<evidence type="ECO:0000256" key="5">
    <source>
        <dbReference type="ARBA" id="ARBA00024029"/>
    </source>
</evidence>
<dbReference type="InterPro" id="IPR024087">
    <property type="entry name" value="Creatininase-like_sf"/>
</dbReference>
<keyword evidence="4" id="KW-0862">Zinc</keyword>
<dbReference type="PANTHER" id="PTHR35005">
    <property type="entry name" value="3-DEHYDRO-SCYLLO-INOSOSE HYDROLASE"/>
    <property type="match status" value="1"/>
</dbReference>
<dbReference type="EMBL" id="JAIRBM010000021">
    <property type="protein sequence ID" value="MBZ6078689.1"/>
    <property type="molecule type" value="Genomic_DNA"/>
</dbReference>
<dbReference type="SUPFAM" id="SSF102215">
    <property type="entry name" value="Creatininase"/>
    <property type="match status" value="1"/>
</dbReference>
<accession>A0ABS7VT15</accession>
<comment type="caution">
    <text evidence="6">The sequence shown here is derived from an EMBL/GenBank/DDBJ whole genome shotgun (WGS) entry which is preliminary data.</text>
</comment>
<gene>
    <name evidence="6" type="ORF">K9B37_20730</name>
</gene>
<sequence length="271" mass="29103">MTHRAARWADLTRLDFATIDSERAIAILPVGATEQHGPHLPVSVDFDLAEAVALGSLPYVAADMTVIVLPTLAYGKSNEHGAVLGTLSLSAQTLIQIIMDIGRSLSRTCIRRLVLLNAHGGNAAVLEIVARDMKVECAMQVAACHWYAFNEANRLTGETEQAYGIHAGKVETSAMLALKPDLVALDRAENFANAAEEWQRTYRHLGLAAGRGRPAWVISDLNEKGACGDASAANAALGKTLLETAAHNFAAFLKEFAHFCEAADAKDKRET</sequence>
<dbReference type="PANTHER" id="PTHR35005:SF1">
    <property type="entry name" value="2-AMINO-5-FORMYLAMINO-6-RIBOSYLAMINOPYRIMIDIN-4(3H)-ONE 5'-MONOPHOSPHATE DEFORMYLASE"/>
    <property type="match status" value="1"/>
</dbReference>